<organism evidence="3 4">
    <name type="scientific">Arabis alpina</name>
    <name type="common">Alpine rock-cress</name>
    <dbReference type="NCBI Taxonomy" id="50452"/>
    <lineage>
        <taxon>Eukaryota</taxon>
        <taxon>Viridiplantae</taxon>
        <taxon>Streptophyta</taxon>
        <taxon>Embryophyta</taxon>
        <taxon>Tracheophyta</taxon>
        <taxon>Spermatophyta</taxon>
        <taxon>Magnoliopsida</taxon>
        <taxon>eudicotyledons</taxon>
        <taxon>Gunneridae</taxon>
        <taxon>Pentapetalae</taxon>
        <taxon>rosids</taxon>
        <taxon>malvids</taxon>
        <taxon>Brassicales</taxon>
        <taxon>Brassicaceae</taxon>
        <taxon>Arabideae</taxon>
        <taxon>Arabis</taxon>
    </lineage>
</organism>
<proteinExistence type="predicted"/>
<dbReference type="AlphaFoldDB" id="A0A087HAU4"/>
<sequence length="437" mass="48170">MMGGLLSDSRRTEEVRLVKERQKEESRRKLREEEKKKKAEEAEARKRKRTEEEGEKAKSPPEKKRYAQEALGSRDRAEKVVRFNMTGLPVELDYLYTGGPDFLSPPRDDSPPSDPDVRFAMSAISMLAGYNFLSDAWYASDQKNRKLNTQNGELIAESNQSLEARRKAENEVVKFKDLLDHSQRMNGDLIAEQDVLNSKVAVLTLALAEAEEKKKIEVSRVENEVAELKSSSKDAVARAVGEAKKKAKDKLQRSLEIMKEMSKAQTEVDRLASIASQVFGAIMRMDKAAKQGVPIDVASNKFVLPPLLVDSSNEEGVEPTQNLALDISSTESSDDEAERTKVDGRMTVAGKTPALTRAEIEEAANDEAQDGTDQFELQGGQAEGNADPGGTEEPAATDVVDAATGEPIAPLLSHDANPEEQEQETAPRSCVISMVFM</sequence>
<evidence type="ECO:0000313" key="4">
    <source>
        <dbReference type="Proteomes" id="UP000029120"/>
    </source>
</evidence>
<evidence type="ECO:0000256" key="1">
    <source>
        <dbReference type="SAM" id="Coils"/>
    </source>
</evidence>
<feature type="region of interest" description="Disordered" evidence="2">
    <location>
        <begin position="311"/>
        <end position="429"/>
    </location>
</feature>
<feature type="compositionally biased region" description="Basic and acidic residues" evidence="2">
    <location>
        <begin position="8"/>
        <end position="79"/>
    </location>
</feature>
<reference evidence="4" key="1">
    <citation type="journal article" date="2015" name="Nat. Plants">
        <title>Genome expansion of Arabis alpina linked with retrotransposition and reduced symmetric DNA methylation.</title>
        <authorList>
            <person name="Willing E.M."/>
            <person name="Rawat V."/>
            <person name="Mandakova T."/>
            <person name="Maumus F."/>
            <person name="James G.V."/>
            <person name="Nordstroem K.J."/>
            <person name="Becker C."/>
            <person name="Warthmann N."/>
            <person name="Chica C."/>
            <person name="Szarzynska B."/>
            <person name="Zytnicki M."/>
            <person name="Albani M.C."/>
            <person name="Kiefer C."/>
            <person name="Bergonzi S."/>
            <person name="Castaings L."/>
            <person name="Mateos J.L."/>
            <person name="Berns M.C."/>
            <person name="Bujdoso N."/>
            <person name="Piofczyk T."/>
            <person name="de Lorenzo L."/>
            <person name="Barrero-Sicilia C."/>
            <person name="Mateos I."/>
            <person name="Piednoel M."/>
            <person name="Hagmann J."/>
            <person name="Chen-Min-Tao R."/>
            <person name="Iglesias-Fernandez R."/>
            <person name="Schuster S.C."/>
            <person name="Alonso-Blanco C."/>
            <person name="Roudier F."/>
            <person name="Carbonero P."/>
            <person name="Paz-Ares J."/>
            <person name="Davis S.J."/>
            <person name="Pecinka A."/>
            <person name="Quesneville H."/>
            <person name="Colot V."/>
            <person name="Lysak M.A."/>
            <person name="Weigel D."/>
            <person name="Coupland G."/>
            <person name="Schneeberger K."/>
        </authorList>
    </citation>
    <scope>NUCLEOTIDE SEQUENCE [LARGE SCALE GENOMIC DNA]</scope>
    <source>
        <strain evidence="4">cv. Pajares</strain>
    </source>
</reference>
<protein>
    <submittedName>
        <fullName evidence="3">Uncharacterized protein</fullName>
    </submittedName>
</protein>
<name>A0A087HAU4_ARAAL</name>
<keyword evidence="4" id="KW-1185">Reference proteome</keyword>
<feature type="compositionally biased region" description="Polar residues" evidence="2">
    <location>
        <begin position="319"/>
        <end position="331"/>
    </location>
</feature>
<evidence type="ECO:0000256" key="2">
    <source>
        <dbReference type="SAM" id="MobiDB-lite"/>
    </source>
</evidence>
<feature type="region of interest" description="Disordered" evidence="2">
    <location>
        <begin position="1"/>
        <end position="79"/>
    </location>
</feature>
<evidence type="ECO:0000313" key="3">
    <source>
        <dbReference type="EMBL" id="KFK39246.1"/>
    </source>
</evidence>
<gene>
    <name evidence="3" type="ordered locus">AALP_Aa3g219400</name>
</gene>
<dbReference type="EMBL" id="CM002871">
    <property type="protein sequence ID" value="KFK39246.1"/>
    <property type="molecule type" value="Genomic_DNA"/>
</dbReference>
<keyword evidence="1" id="KW-0175">Coiled coil</keyword>
<feature type="compositionally biased region" description="Acidic residues" evidence="2">
    <location>
        <begin position="361"/>
        <end position="370"/>
    </location>
</feature>
<feature type="coiled-coil region" evidence="1">
    <location>
        <begin position="211"/>
        <end position="264"/>
    </location>
</feature>
<dbReference type="Proteomes" id="UP000029120">
    <property type="component" value="Chromosome 3"/>
</dbReference>
<accession>A0A087HAU4</accession>
<dbReference type="Gramene" id="KFK39246">
    <property type="protein sequence ID" value="KFK39246"/>
    <property type="gene ID" value="AALP_AA3G219400"/>
</dbReference>